<sequence length="159" mass="18356">MDDAEHRARRRAYYAENKVDINRKKSEKDLICITRPNLTLASRRMAPLQPLSIANKSLDARINRAIAQALAFLGSFKQSESLQRKLLDLSSRLSNENASEKRLKRLFKYVECVEELNVAINIVCDECEPAIQKLQDVVEFLSRTKYHLKETMVTLKALY</sequence>
<name>A0AAV3R478_LITER</name>
<proteinExistence type="predicted"/>
<evidence type="ECO:0000313" key="2">
    <source>
        <dbReference type="Proteomes" id="UP001454036"/>
    </source>
</evidence>
<comment type="caution">
    <text evidence="1">The sequence shown here is derived from an EMBL/GenBank/DDBJ whole genome shotgun (WGS) entry which is preliminary data.</text>
</comment>
<dbReference type="EMBL" id="BAABME010006741">
    <property type="protein sequence ID" value="GAA0169182.1"/>
    <property type="molecule type" value="Genomic_DNA"/>
</dbReference>
<dbReference type="AlphaFoldDB" id="A0AAV3R478"/>
<keyword evidence="2" id="KW-1185">Reference proteome</keyword>
<gene>
    <name evidence="1" type="ORF">LIER_23723</name>
</gene>
<organism evidence="1 2">
    <name type="scientific">Lithospermum erythrorhizon</name>
    <name type="common">Purple gromwell</name>
    <name type="synonym">Lithospermum officinale var. erythrorhizon</name>
    <dbReference type="NCBI Taxonomy" id="34254"/>
    <lineage>
        <taxon>Eukaryota</taxon>
        <taxon>Viridiplantae</taxon>
        <taxon>Streptophyta</taxon>
        <taxon>Embryophyta</taxon>
        <taxon>Tracheophyta</taxon>
        <taxon>Spermatophyta</taxon>
        <taxon>Magnoliopsida</taxon>
        <taxon>eudicotyledons</taxon>
        <taxon>Gunneridae</taxon>
        <taxon>Pentapetalae</taxon>
        <taxon>asterids</taxon>
        <taxon>lamiids</taxon>
        <taxon>Boraginales</taxon>
        <taxon>Boraginaceae</taxon>
        <taxon>Boraginoideae</taxon>
        <taxon>Lithospermeae</taxon>
        <taxon>Lithospermum</taxon>
    </lineage>
</organism>
<reference evidence="1 2" key="1">
    <citation type="submission" date="2024-01" db="EMBL/GenBank/DDBJ databases">
        <title>The complete chloroplast genome sequence of Lithospermum erythrorhizon: insights into the phylogenetic relationship among Boraginaceae species and the maternal lineages of purple gromwells.</title>
        <authorList>
            <person name="Okada T."/>
            <person name="Watanabe K."/>
        </authorList>
    </citation>
    <scope>NUCLEOTIDE SEQUENCE [LARGE SCALE GENOMIC DNA]</scope>
</reference>
<evidence type="ECO:0000313" key="1">
    <source>
        <dbReference type="EMBL" id="GAA0169182.1"/>
    </source>
</evidence>
<protein>
    <submittedName>
        <fullName evidence="1">Uncharacterized protein</fullName>
    </submittedName>
</protein>
<dbReference type="Proteomes" id="UP001454036">
    <property type="component" value="Unassembled WGS sequence"/>
</dbReference>
<accession>A0AAV3R478</accession>